<comment type="subcellular location">
    <subcellularLocation>
        <location evidence="1">Nucleus</location>
    </subcellularLocation>
</comment>
<evidence type="ECO:0000256" key="7">
    <source>
        <dbReference type="PROSITE-ProRule" id="PRU00035"/>
    </source>
</evidence>
<feature type="region of interest" description="Disordered" evidence="8">
    <location>
        <begin position="437"/>
        <end position="588"/>
    </location>
</feature>
<dbReference type="SUPFAM" id="SSF47370">
    <property type="entry name" value="Bromodomain"/>
    <property type="match status" value="1"/>
</dbReference>
<evidence type="ECO:0000259" key="10">
    <source>
        <dbReference type="PROSITE" id="PS51525"/>
    </source>
</evidence>
<feature type="compositionally biased region" description="Basic and acidic residues" evidence="8">
    <location>
        <begin position="558"/>
        <end position="574"/>
    </location>
</feature>
<accession>A0A835HRB7</accession>
<dbReference type="Pfam" id="PF17035">
    <property type="entry name" value="BET"/>
    <property type="match status" value="1"/>
</dbReference>
<evidence type="ECO:0000313" key="11">
    <source>
        <dbReference type="EMBL" id="KAF9604395.1"/>
    </source>
</evidence>
<feature type="compositionally biased region" description="Basic and acidic residues" evidence="8">
    <location>
        <begin position="608"/>
        <end position="653"/>
    </location>
</feature>
<dbReference type="OrthoDB" id="21449at2759"/>
<comment type="caution">
    <text evidence="11">The sequence shown here is derived from an EMBL/GenBank/DDBJ whole genome shotgun (WGS) entry which is preliminary data.</text>
</comment>
<dbReference type="PROSITE" id="PS51525">
    <property type="entry name" value="NET"/>
    <property type="match status" value="1"/>
</dbReference>
<dbReference type="PRINTS" id="PR00503">
    <property type="entry name" value="BROMODOMAIN"/>
</dbReference>
<dbReference type="Gene3D" id="1.20.920.10">
    <property type="entry name" value="Bromodomain-like"/>
    <property type="match status" value="1"/>
</dbReference>
<gene>
    <name evidence="11" type="ORF">IFM89_006404</name>
</gene>
<keyword evidence="3" id="KW-0175">Coiled coil</keyword>
<dbReference type="SMART" id="SM00297">
    <property type="entry name" value="BROMO"/>
    <property type="match status" value="1"/>
</dbReference>
<dbReference type="PANTHER" id="PTHR46136:SF33">
    <property type="entry name" value="TRANSCRIPTION FACTOR GTE10"/>
    <property type="match status" value="1"/>
</dbReference>
<feature type="domain" description="Bromo" evidence="9">
    <location>
        <begin position="203"/>
        <end position="275"/>
    </location>
</feature>
<feature type="domain" description="NET" evidence="10">
    <location>
        <begin position="336"/>
        <end position="419"/>
    </location>
</feature>
<dbReference type="AlphaFoldDB" id="A0A835HRB7"/>
<evidence type="ECO:0000256" key="6">
    <source>
        <dbReference type="ARBA" id="ARBA00023242"/>
    </source>
</evidence>
<dbReference type="InterPro" id="IPR001487">
    <property type="entry name" value="Bromodomain"/>
</dbReference>
<evidence type="ECO:0000259" key="9">
    <source>
        <dbReference type="PROSITE" id="PS50014"/>
    </source>
</evidence>
<dbReference type="Pfam" id="PF00439">
    <property type="entry name" value="Bromodomain"/>
    <property type="match status" value="1"/>
</dbReference>
<dbReference type="Proteomes" id="UP000631114">
    <property type="component" value="Unassembled WGS sequence"/>
</dbReference>
<keyword evidence="5" id="KW-0804">Transcription</keyword>
<evidence type="ECO:0000256" key="5">
    <source>
        <dbReference type="ARBA" id="ARBA00023163"/>
    </source>
</evidence>
<feature type="compositionally biased region" description="Acidic residues" evidence="8">
    <location>
        <begin position="741"/>
        <end position="750"/>
    </location>
</feature>
<keyword evidence="6" id="KW-0539">Nucleus</keyword>
<dbReference type="InterPro" id="IPR052442">
    <property type="entry name" value="Env_Response_Regulator"/>
</dbReference>
<feature type="region of interest" description="Disordered" evidence="8">
    <location>
        <begin position="607"/>
        <end position="653"/>
    </location>
</feature>
<keyword evidence="12" id="KW-1185">Reference proteome</keyword>
<dbReference type="InterPro" id="IPR037377">
    <property type="entry name" value="GTE_bromo"/>
</dbReference>
<sequence length="768" mass="85017">MGPSIHVDCTVVEQIISKYSKKQSDAMMGKTQRFSKGYSSGFVSDYRVSDYRNQSIDNNNNLAESEGLGSSGRADTASEDSSGPPKRKCISLNVDSCDGFGIPVQVFRVSKMSRSERRKLEVRLRSELDQVQSLEKKIIGQFSNVVAVSSSPGKKKGPFGRNSHNLKQGISGKFKSVKEVIPTTTTSDSKFMEQCEALLSRLMAHDYGWVFNVPVDVVKLNIPDYFTVIKHPMDLGTVKSKISSGQYSSPWGFLSDVRLAFSNAMTYNPPTNDVHIMAKTLSKFFEVRWKNIQKKLPTIESVQVPAKSTVTRESKAPIASSPSKKRKHLLIDHQVKTEPVKTERIMTERDKVNLSRDLESLLAELPNHIIDFLREHSFSEGQTDGEDEMEVDIDVLSDDTLFTLRKLVDNYLQEKLSNRAKNEPGEVEVLNVSGISNSLMQPCKGNDPVDEDVDIGGNDPPISSYPPVEIEKDTARGSSKCSSSNSSSSDSSSSSEFPSADSDSGNSSSSGTDGAKASSPVNETKETLDSVADEQTNNHGSSHDGNQSLSGLDQLEQNPEHKPISIEADSRQEEENAQPERQVSPEKLYRAALLRDRFADTILKARQKTLDQGEKGDPEKLRREREELERKQREEKARLQAEAKAAENARRQADAEAAVEAKRKRELEREAARQALQNMEKTVEINENCQFLEDLEMLGSAPVPCLPLAIVISPDHSDGIGGFKLQGSNPLEQLGLYMKMDDEEAEEEEGVSTSVPDPMNDVEEGEID</sequence>
<evidence type="ECO:0000313" key="12">
    <source>
        <dbReference type="Proteomes" id="UP000631114"/>
    </source>
</evidence>
<feature type="compositionally biased region" description="Polar residues" evidence="8">
    <location>
        <begin position="533"/>
        <end position="557"/>
    </location>
</feature>
<evidence type="ECO:0000256" key="8">
    <source>
        <dbReference type="SAM" id="MobiDB-lite"/>
    </source>
</evidence>
<dbReference type="PROSITE" id="PS50014">
    <property type="entry name" value="BROMODOMAIN_2"/>
    <property type="match status" value="1"/>
</dbReference>
<feature type="compositionally biased region" description="Low complexity" evidence="8">
    <location>
        <begin position="478"/>
        <end position="514"/>
    </location>
</feature>
<dbReference type="CDD" id="cd05506">
    <property type="entry name" value="Bromo_plant1"/>
    <property type="match status" value="1"/>
</dbReference>
<name>A0A835HRB7_9MAGN</name>
<protein>
    <submittedName>
        <fullName evidence="11">Uncharacterized protein</fullName>
    </submittedName>
</protein>
<feature type="region of interest" description="Disordered" evidence="8">
    <location>
        <begin position="740"/>
        <end position="768"/>
    </location>
</feature>
<evidence type="ECO:0000256" key="1">
    <source>
        <dbReference type="ARBA" id="ARBA00004123"/>
    </source>
</evidence>
<reference evidence="11 12" key="1">
    <citation type="submission" date="2020-10" db="EMBL/GenBank/DDBJ databases">
        <title>The Coptis chinensis genome and diversification of protoberbering-type alkaloids.</title>
        <authorList>
            <person name="Wang B."/>
            <person name="Shu S."/>
            <person name="Song C."/>
            <person name="Liu Y."/>
        </authorList>
    </citation>
    <scope>NUCLEOTIDE SEQUENCE [LARGE SCALE GENOMIC DNA]</scope>
    <source>
        <strain evidence="11">HL-2020</strain>
        <tissue evidence="11">Leaf</tissue>
    </source>
</reference>
<evidence type="ECO:0000256" key="3">
    <source>
        <dbReference type="ARBA" id="ARBA00023054"/>
    </source>
</evidence>
<dbReference type="Gene3D" id="1.20.1270.220">
    <property type="match status" value="1"/>
</dbReference>
<dbReference type="GO" id="GO:0005634">
    <property type="term" value="C:nucleus"/>
    <property type="evidence" value="ECO:0007669"/>
    <property type="project" value="UniProtKB-SubCell"/>
</dbReference>
<keyword evidence="4 7" id="KW-0103">Bromodomain</keyword>
<dbReference type="EMBL" id="JADFTS010000005">
    <property type="protein sequence ID" value="KAF9604395.1"/>
    <property type="molecule type" value="Genomic_DNA"/>
</dbReference>
<dbReference type="InterPro" id="IPR027353">
    <property type="entry name" value="NET_dom"/>
</dbReference>
<dbReference type="InterPro" id="IPR036427">
    <property type="entry name" value="Bromodomain-like_sf"/>
</dbReference>
<evidence type="ECO:0000256" key="4">
    <source>
        <dbReference type="ARBA" id="ARBA00023117"/>
    </source>
</evidence>
<feature type="region of interest" description="Disordered" evidence="8">
    <location>
        <begin position="57"/>
        <end position="87"/>
    </location>
</feature>
<evidence type="ECO:0000256" key="2">
    <source>
        <dbReference type="ARBA" id="ARBA00023015"/>
    </source>
</evidence>
<organism evidence="11 12">
    <name type="scientific">Coptis chinensis</name>
    <dbReference type="NCBI Taxonomy" id="261450"/>
    <lineage>
        <taxon>Eukaryota</taxon>
        <taxon>Viridiplantae</taxon>
        <taxon>Streptophyta</taxon>
        <taxon>Embryophyta</taxon>
        <taxon>Tracheophyta</taxon>
        <taxon>Spermatophyta</taxon>
        <taxon>Magnoliopsida</taxon>
        <taxon>Ranunculales</taxon>
        <taxon>Ranunculaceae</taxon>
        <taxon>Coptidoideae</taxon>
        <taxon>Coptis</taxon>
    </lineage>
</organism>
<proteinExistence type="predicted"/>
<dbReference type="PANTHER" id="PTHR46136">
    <property type="entry name" value="TRANSCRIPTION FACTOR GTE8"/>
    <property type="match status" value="1"/>
</dbReference>
<keyword evidence="2" id="KW-0805">Transcription regulation</keyword>
<dbReference type="InterPro" id="IPR038336">
    <property type="entry name" value="NET_sf"/>
</dbReference>